<sequence>METVELVIHQESKEKLEEVLDGVKDVVIIQQLFKNMICIYVDVVLER</sequence>
<gene>
    <name evidence="1" type="ORF">METZ01_LOCUS102569</name>
</gene>
<organism evidence="1">
    <name type="scientific">marine metagenome</name>
    <dbReference type="NCBI Taxonomy" id="408172"/>
    <lineage>
        <taxon>unclassified sequences</taxon>
        <taxon>metagenomes</taxon>
        <taxon>ecological metagenomes</taxon>
    </lineage>
</organism>
<reference evidence="1" key="1">
    <citation type="submission" date="2018-05" db="EMBL/GenBank/DDBJ databases">
        <authorList>
            <person name="Lanie J.A."/>
            <person name="Ng W.-L."/>
            <person name="Kazmierczak K.M."/>
            <person name="Andrzejewski T.M."/>
            <person name="Davidsen T.M."/>
            <person name="Wayne K.J."/>
            <person name="Tettelin H."/>
            <person name="Glass J.I."/>
            <person name="Rusch D."/>
            <person name="Podicherti R."/>
            <person name="Tsui H.-C.T."/>
            <person name="Winkler M.E."/>
        </authorList>
    </citation>
    <scope>NUCLEOTIDE SEQUENCE</scope>
</reference>
<proteinExistence type="predicted"/>
<name>A0A381WB36_9ZZZZ</name>
<evidence type="ECO:0000313" key="1">
    <source>
        <dbReference type="EMBL" id="SVA49715.1"/>
    </source>
</evidence>
<dbReference type="AlphaFoldDB" id="A0A381WB36"/>
<protein>
    <submittedName>
        <fullName evidence="1">Uncharacterized protein</fullName>
    </submittedName>
</protein>
<dbReference type="EMBL" id="UINC01011245">
    <property type="protein sequence ID" value="SVA49715.1"/>
    <property type="molecule type" value="Genomic_DNA"/>
</dbReference>
<accession>A0A381WB36</accession>